<evidence type="ECO:0000256" key="2">
    <source>
        <dbReference type="ARBA" id="ARBA00001933"/>
    </source>
</evidence>
<dbReference type="GO" id="GO:0030632">
    <property type="term" value="P:D-alanine biosynthetic process"/>
    <property type="evidence" value="ECO:0007669"/>
    <property type="project" value="UniProtKB-UniRule"/>
</dbReference>
<dbReference type="GO" id="GO:0030170">
    <property type="term" value="F:pyridoxal phosphate binding"/>
    <property type="evidence" value="ECO:0007669"/>
    <property type="project" value="UniProtKB-UniRule"/>
</dbReference>
<dbReference type="Pfam" id="PF01168">
    <property type="entry name" value="Ala_racemase_N"/>
    <property type="match status" value="1"/>
</dbReference>
<sequence length="363" mass="39245">MHRQPQVQINLQALQHNYLQLKKLAPNSKLLALLKADAYGHGMLEVASALPDVDAFGVARLDEALALRTGGIVKPIVLLEGFFHADELEQVVASNLQIVIHHIDQAEALLAANLSTPVPVWLKLDTGMHRLGILPSDYVDVYERLIASDNVQGPMRLMTHFANSDDLTSDATATQIALFQSITVDLVAEHSLANSAAVLSRPDTHADWVRPGLLLYGVSPLQGHTGRDHNLLPVMSLVSSVIAVRDVAAGDAVGYSGSWTSPKATRVAVVAMGYGDGYPRAAGNKAEVLINNQRFAVVGRVSMDMITVDIGAAAVQVGDEVLFWGPNLPVELLAEKIGTIPYELLCNISSRRRIKFNYANQTE</sequence>
<dbReference type="Pfam" id="PF00842">
    <property type="entry name" value="Ala_racemase_C"/>
    <property type="match status" value="1"/>
</dbReference>
<dbReference type="EC" id="5.1.1.1" evidence="4 8"/>
<gene>
    <name evidence="12" type="ORF">BI198_15075</name>
</gene>
<dbReference type="EMBL" id="MKEK01000001">
    <property type="protein sequence ID" value="OEY70735.1"/>
    <property type="molecule type" value="Genomic_DNA"/>
</dbReference>
<dbReference type="SUPFAM" id="SSF51419">
    <property type="entry name" value="PLP-binding barrel"/>
    <property type="match status" value="1"/>
</dbReference>
<dbReference type="InterPro" id="IPR009006">
    <property type="entry name" value="Ala_racemase/Decarboxylase_C"/>
</dbReference>
<feature type="binding site" evidence="8 10">
    <location>
        <position position="130"/>
    </location>
    <ligand>
        <name>substrate</name>
    </ligand>
</feature>
<keyword evidence="13" id="KW-1185">Reference proteome</keyword>
<feature type="domain" description="Alanine racemase C-terminal" evidence="11">
    <location>
        <begin position="234"/>
        <end position="357"/>
    </location>
</feature>
<keyword evidence="5 8" id="KW-0663">Pyridoxal phosphate</keyword>
<dbReference type="InterPro" id="IPR011079">
    <property type="entry name" value="Ala_racemase_C"/>
</dbReference>
<feature type="binding site" evidence="8 10">
    <location>
        <position position="303"/>
    </location>
    <ligand>
        <name>substrate</name>
    </ligand>
</feature>
<evidence type="ECO:0000256" key="8">
    <source>
        <dbReference type="HAMAP-Rule" id="MF_01201"/>
    </source>
</evidence>
<feature type="modified residue" description="N6-(pyridoxal phosphate)lysine" evidence="8 9">
    <location>
        <position position="35"/>
    </location>
</feature>
<name>A0A1E7Q963_9GAMM</name>
<dbReference type="NCBIfam" id="TIGR00492">
    <property type="entry name" value="alr"/>
    <property type="match status" value="1"/>
</dbReference>
<evidence type="ECO:0000256" key="9">
    <source>
        <dbReference type="PIRSR" id="PIRSR600821-50"/>
    </source>
</evidence>
<comment type="similarity">
    <text evidence="3 8">Belongs to the alanine racemase family.</text>
</comment>
<dbReference type="GO" id="GO:0008784">
    <property type="term" value="F:alanine racemase activity"/>
    <property type="evidence" value="ECO:0007669"/>
    <property type="project" value="UniProtKB-UniRule"/>
</dbReference>
<dbReference type="InterPro" id="IPR000821">
    <property type="entry name" value="Ala_racemase"/>
</dbReference>
<dbReference type="InterPro" id="IPR029066">
    <property type="entry name" value="PLP-binding_barrel"/>
</dbReference>
<organism evidence="12 13">
    <name type="scientific">Rheinheimera salexigens</name>
    <dbReference type="NCBI Taxonomy" id="1628148"/>
    <lineage>
        <taxon>Bacteria</taxon>
        <taxon>Pseudomonadati</taxon>
        <taxon>Pseudomonadota</taxon>
        <taxon>Gammaproteobacteria</taxon>
        <taxon>Chromatiales</taxon>
        <taxon>Chromatiaceae</taxon>
        <taxon>Rheinheimera</taxon>
    </lineage>
</organism>
<dbReference type="InterPro" id="IPR001608">
    <property type="entry name" value="Ala_racemase_N"/>
</dbReference>
<evidence type="ECO:0000313" key="13">
    <source>
        <dbReference type="Proteomes" id="UP000242258"/>
    </source>
</evidence>
<keyword evidence="6 8" id="KW-0413">Isomerase</keyword>
<dbReference type="CDD" id="cd06827">
    <property type="entry name" value="PLPDE_III_AR_proteobact"/>
    <property type="match status" value="1"/>
</dbReference>
<evidence type="ECO:0000313" key="12">
    <source>
        <dbReference type="EMBL" id="OEY70735.1"/>
    </source>
</evidence>
<dbReference type="Gene3D" id="2.40.37.10">
    <property type="entry name" value="Lyase, Ornithine Decarboxylase, Chain A, domain 1"/>
    <property type="match status" value="1"/>
</dbReference>
<dbReference type="SUPFAM" id="SSF50621">
    <property type="entry name" value="Alanine racemase C-terminal domain-like"/>
    <property type="match status" value="1"/>
</dbReference>
<evidence type="ECO:0000256" key="4">
    <source>
        <dbReference type="ARBA" id="ARBA00013089"/>
    </source>
</evidence>
<dbReference type="PRINTS" id="PR00992">
    <property type="entry name" value="ALARACEMASE"/>
</dbReference>
<dbReference type="PANTHER" id="PTHR30511">
    <property type="entry name" value="ALANINE RACEMASE"/>
    <property type="match status" value="1"/>
</dbReference>
<comment type="function">
    <text evidence="8">Catalyzes the interconversion of L-alanine and D-alanine. May also act on other amino acids.</text>
</comment>
<dbReference type="FunFam" id="3.20.20.10:FF:000002">
    <property type="entry name" value="Alanine racemase"/>
    <property type="match status" value="1"/>
</dbReference>
<comment type="catalytic activity">
    <reaction evidence="1 8">
        <text>L-alanine = D-alanine</text>
        <dbReference type="Rhea" id="RHEA:20249"/>
        <dbReference type="ChEBI" id="CHEBI:57416"/>
        <dbReference type="ChEBI" id="CHEBI:57972"/>
        <dbReference type="EC" id="5.1.1.1"/>
    </reaction>
</comment>
<accession>A0A1E7Q963</accession>
<evidence type="ECO:0000256" key="1">
    <source>
        <dbReference type="ARBA" id="ARBA00000316"/>
    </source>
</evidence>
<dbReference type="RefSeq" id="WP_070050290.1">
    <property type="nucleotide sequence ID" value="NZ_CBCSDO010000002.1"/>
</dbReference>
<evidence type="ECO:0000259" key="11">
    <source>
        <dbReference type="SMART" id="SM01005"/>
    </source>
</evidence>
<dbReference type="UniPathway" id="UPA00042">
    <property type="reaction ID" value="UER00497"/>
</dbReference>
<evidence type="ECO:0000256" key="10">
    <source>
        <dbReference type="PIRSR" id="PIRSR600821-52"/>
    </source>
</evidence>
<reference evidence="13" key="1">
    <citation type="submission" date="2016-09" db="EMBL/GenBank/DDBJ databases">
        <authorList>
            <person name="Wan X."/>
            <person name="Hou S."/>
        </authorList>
    </citation>
    <scope>NUCLEOTIDE SEQUENCE [LARGE SCALE GENOMIC DNA]</scope>
    <source>
        <strain evidence="13">KH87</strain>
    </source>
</reference>
<dbReference type="HAMAP" id="MF_01201">
    <property type="entry name" value="Ala_racemase"/>
    <property type="match status" value="1"/>
</dbReference>
<dbReference type="AlphaFoldDB" id="A0A1E7Q963"/>
<comment type="pathway">
    <text evidence="7 8">Amino-acid biosynthesis; D-alanine biosynthesis; D-alanine from L-alanine: step 1/1.</text>
</comment>
<dbReference type="SMART" id="SM01005">
    <property type="entry name" value="Ala_racemase_C"/>
    <property type="match status" value="1"/>
</dbReference>
<evidence type="ECO:0000256" key="3">
    <source>
        <dbReference type="ARBA" id="ARBA00007880"/>
    </source>
</evidence>
<evidence type="ECO:0000256" key="6">
    <source>
        <dbReference type="ARBA" id="ARBA00023235"/>
    </source>
</evidence>
<dbReference type="PANTHER" id="PTHR30511:SF4">
    <property type="entry name" value="ALANINE RACEMASE, BIOSYNTHETIC"/>
    <property type="match status" value="1"/>
</dbReference>
<evidence type="ECO:0000256" key="5">
    <source>
        <dbReference type="ARBA" id="ARBA00022898"/>
    </source>
</evidence>
<dbReference type="GO" id="GO:0005829">
    <property type="term" value="C:cytosol"/>
    <property type="evidence" value="ECO:0007669"/>
    <property type="project" value="TreeGrafter"/>
</dbReference>
<dbReference type="Gene3D" id="3.20.20.10">
    <property type="entry name" value="Alanine racemase"/>
    <property type="match status" value="1"/>
</dbReference>
<proteinExistence type="inferred from homology"/>
<comment type="caution">
    <text evidence="12">The sequence shown here is derived from an EMBL/GenBank/DDBJ whole genome shotgun (WGS) entry which is preliminary data.</text>
</comment>
<protein>
    <recommendedName>
        <fullName evidence="4 8">Alanine racemase</fullName>
        <ecNumber evidence="4 8">5.1.1.1</ecNumber>
    </recommendedName>
</protein>
<comment type="cofactor">
    <cofactor evidence="2 8 9">
        <name>pyridoxal 5'-phosphate</name>
        <dbReference type="ChEBI" id="CHEBI:597326"/>
    </cofactor>
</comment>
<feature type="active site" description="Proton acceptor; specific for L-alanine" evidence="8">
    <location>
        <position position="255"/>
    </location>
</feature>
<evidence type="ECO:0000256" key="7">
    <source>
        <dbReference type="ARBA" id="ARBA00037912"/>
    </source>
</evidence>
<feature type="active site" description="Proton acceptor; specific for D-alanine" evidence="8">
    <location>
        <position position="35"/>
    </location>
</feature>
<dbReference type="OrthoDB" id="9813814at2"/>
<dbReference type="STRING" id="1628148.BI198_15075"/>
<dbReference type="Proteomes" id="UP000242258">
    <property type="component" value="Unassembled WGS sequence"/>
</dbReference>